<sequence length="361" mass="40956">MIKLMIVDDELASRKVIKAFLDFDALGIGAVTEASNGWEAMELIRSEDLPQIVISDMEMPVVGGIQFLDFLADCHPEIKVVVVSGYFDFRYTHAAITTGAQDYILKPIDPGKLRSAVQACIEAIHREAQLPLVMVGEQELDTGTYKAIIKESEQLRTLLGSDCFDCVKEKLERVRGLIQASAYPKAAEHFGIQLLAHILHYYCVAHDHSLSEPAAATLDITNPHSFFGLAQLYEETLSRIKEEKNRHNIEAVLEKIKDYIDVNYHLPLRLEEIADFFYVNKEYMSTVFHRKYGLTISAYILELKMEESMRLLKNNDIPIRSIAQMLGYEDPAYFNRVFKKYTGYSPGQYRAKQGAPECSAQ</sequence>
<feature type="domain" description="HTH araC/xylS-type" evidence="4">
    <location>
        <begin position="254"/>
        <end position="352"/>
    </location>
</feature>
<gene>
    <name evidence="6" type="ORF">BN138_990</name>
</gene>
<dbReference type="Pfam" id="PF00072">
    <property type="entry name" value="Response_reg"/>
    <property type="match status" value="1"/>
</dbReference>
<dbReference type="SMART" id="SM00448">
    <property type="entry name" value="REC"/>
    <property type="match status" value="1"/>
</dbReference>
<dbReference type="GO" id="GO:0003700">
    <property type="term" value="F:DNA-binding transcription factor activity"/>
    <property type="evidence" value="ECO:0007669"/>
    <property type="project" value="InterPro"/>
</dbReference>
<reference evidence="6" key="2">
    <citation type="journal article" date="2013" name="Biotechnol. Biofuels">
        <title>Mining for hemicellulases in the fungus-growing termite Pseudacanthotermes militaris using functional metagenomics.</title>
        <authorList>
            <person name="Bastien G."/>
            <person name="Arnal G."/>
            <person name="Bozonnet S."/>
            <person name="Laguerre S."/>
            <person name="Ferreira F."/>
            <person name="Faure R."/>
            <person name="Henrissat B."/>
            <person name="Lefevre F."/>
            <person name="Robe P."/>
            <person name="Bouchez O."/>
            <person name="Noirot C."/>
            <person name="Dumon C."/>
            <person name="O'Donohue M."/>
        </authorList>
    </citation>
    <scope>NUCLEOTIDE SEQUENCE</scope>
</reference>
<evidence type="ECO:0000313" key="6">
    <source>
        <dbReference type="EMBL" id="CCO21802.1"/>
    </source>
</evidence>
<evidence type="ECO:0000259" key="4">
    <source>
        <dbReference type="PROSITE" id="PS01124"/>
    </source>
</evidence>
<dbReference type="PANTHER" id="PTHR43280:SF10">
    <property type="entry name" value="REGULATORY PROTEIN POCR"/>
    <property type="match status" value="1"/>
</dbReference>
<dbReference type="SMART" id="SM00342">
    <property type="entry name" value="HTH_ARAC"/>
    <property type="match status" value="1"/>
</dbReference>
<dbReference type="PROSITE" id="PS50110">
    <property type="entry name" value="RESPONSE_REGULATORY"/>
    <property type="match status" value="1"/>
</dbReference>
<name>S0DET8_9ZZZZ</name>
<feature type="domain" description="Response regulatory" evidence="5">
    <location>
        <begin position="3"/>
        <end position="121"/>
    </location>
</feature>
<proteinExistence type="predicted"/>
<keyword evidence="3" id="KW-0804">Transcription</keyword>
<dbReference type="GO" id="GO:0000160">
    <property type="term" value="P:phosphorelay signal transduction system"/>
    <property type="evidence" value="ECO:0007669"/>
    <property type="project" value="InterPro"/>
</dbReference>
<dbReference type="InterPro" id="IPR009057">
    <property type="entry name" value="Homeodomain-like_sf"/>
</dbReference>
<dbReference type="GO" id="GO:0043565">
    <property type="term" value="F:sequence-specific DNA binding"/>
    <property type="evidence" value="ECO:0007669"/>
    <property type="project" value="InterPro"/>
</dbReference>
<dbReference type="CDD" id="cd17536">
    <property type="entry name" value="REC_YesN-like"/>
    <property type="match status" value="1"/>
</dbReference>
<evidence type="ECO:0000256" key="1">
    <source>
        <dbReference type="ARBA" id="ARBA00023015"/>
    </source>
</evidence>
<reference evidence="6" key="1">
    <citation type="submission" date="2012-10" db="EMBL/GenBank/DDBJ databases">
        <authorList>
            <person name="Sandrine L."/>
        </authorList>
    </citation>
    <scope>NUCLEOTIDE SEQUENCE</scope>
</reference>
<dbReference type="SUPFAM" id="SSF46689">
    <property type="entry name" value="Homeodomain-like"/>
    <property type="match status" value="2"/>
</dbReference>
<keyword evidence="1" id="KW-0805">Transcription regulation</keyword>
<dbReference type="EMBL" id="HF548330">
    <property type="protein sequence ID" value="CCO21802.1"/>
    <property type="molecule type" value="Genomic_DNA"/>
</dbReference>
<dbReference type="PROSITE" id="PS00041">
    <property type="entry name" value="HTH_ARAC_FAMILY_1"/>
    <property type="match status" value="1"/>
</dbReference>
<dbReference type="InterPro" id="IPR018062">
    <property type="entry name" value="HTH_AraC-typ_CS"/>
</dbReference>
<dbReference type="SUPFAM" id="SSF52172">
    <property type="entry name" value="CheY-like"/>
    <property type="match status" value="1"/>
</dbReference>
<dbReference type="InterPro" id="IPR020449">
    <property type="entry name" value="Tscrpt_reg_AraC-type_HTH"/>
</dbReference>
<organism evidence="6">
    <name type="scientific">termite gut metagenome</name>
    <dbReference type="NCBI Taxonomy" id="433724"/>
    <lineage>
        <taxon>unclassified sequences</taxon>
        <taxon>metagenomes</taxon>
        <taxon>organismal metagenomes</taxon>
    </lineage>
</organism>
<dbReference type="AlphaFoldDB" id="S0DET8"/>
<keyword evidence="2" id="KW-0238">DNA-binding</keyword>
<dbReference type="PROSITE" id="PS01124">
    <property type="entry name" value="HTH_ARAC_FAMILY_2"/>
    <property type="match status" value="1"/>
</dbReference>
<dbReference type="Gene3D" id="3.40.50.2300">
    <property type="match status" value="1"/>
</dbReference>
<dbReference type="InterPro" id="IPR011006">
    <property type="entry name" value="CheY-like_superfamily"/>
</dbReference>
<dbReference type="InterPro" id="IPR018060">
    <property type="entry name" value="HTH_AraC"/>
</dbReference>
<dbReference type="Pfam" id="PF12833">
    <property type="entry name" value="HTH_18"/>
    <property type="match status" value="1"/>
</dbReference>
<dbReference type="PANTHER" id="PTHR43280">
    <property type="entry name" value="ARAC-FAMILY TRANSCRIPTIONAL REGULATOR"/>
    <property type="match status" value="1"/>
</dbReference>
<dbReference type="InterPro" id="IPR001789">
    <property type="entry name" value="Sig_transdc_resp-reg_receiver"/>
</dbReference>
<accession>S0DET8</accession>
<evidence type="ECO:0000256" key="3">
    <source>
        <dbReference type="ARBA" id="ARBA00023163"/>
    </source>
</evidence>
<dbReference type="Gene3D" id="1.10.10.60">
    <property type="entry name" value="Homeodomain-like"/>
    <property type="match status" value="2"/>
</dbReference>
<dbReference type="PRINTS" id="PR00032">
    <property type="entry name" value="HTHARAC"/>
</dbReference>
<evidence type="ECO:0000259" key="5">
    <source>
        <dbReference type="PROSITE" id="PS50110"/>
    </source>
</evidence>
<protein>
    <submittedName>
        <fullName evidence="6">Putative transcriptional regulator</fullName>
    </submittedName>
</protein>
<evidence type="ECO:0000256" key="2">
    <source>
        <dbReference type="ARBA" id="ARBA00023125"/>
    </source>
</evidence>